<dbReference type="RefSeq" id="WP_014455764.1">
    <property type="nucleotide sequence ID" value="NC_017098.1"/>
</dbReference>
<keyword evidence="7 9" id="KW-0663">Pyridoxal phosphate</keyword>
<keyword evidence="12" id="KW-1185">Reference proteome</keyword>
<dbReference type="InterPro" id="IPR019942">
    <property type="entry name" value="DapL/ALD1"/>
</dbReference>
<evidence type="ECO:0000313" key="11">
    <source>
        <dbReference type="EMBL" id="AFG37781.1"/>
    </source>
</evidence>
<dbReference type="PATRIC" id="fig|889378.3.peg.1710"/>
<comment type="catalytic activity">
    <reaction evidence="8 9">
        <text>(2S,6S)-2,6-diaminopimelate + 2-oxoglutarate = (S)-2,3,4,5-tetrahydrodipicolinate + L-glutamate + H2O + H(+)</text>
        <dbReference type="Rhea" id="RHEA:23988"/>
        <dbReference type="ChEBI" id="CHEBI:15377"/>
        <dbReference type="ChEBI" id="CHEBI:15378"/>
        <dbReference type="ChEBI" id="CHEBI:16810"/>
        <dbReference type="ChEBI" id="CHEBI:16845"/>
        <dbReference type="ChEBI" id="CHEBI:29985"/>
        <dbReference type="ChEBI" id="CHEBI:57609"/>
        <dbReference type="EC" id="2.6.1.83"/>
    </reaction>
</comment>
<evidence type="ECO:0000256" key="8">
    <source>
        <dbReference type="ARBA" id="ARBA00051934"/>
    </source>
</evidence>
<dbReference type="Gene3D" id="3.90.1150.10">
    <property type="entry name" value="Aspartate Aminotransferase, domain 1"/>
    <property type="match status" value="1"/>
</dbReference>
<comment type="cofactor">
    <cofactor evidence="1 9">
        <name>pyridoxal 5'-phosphate</name>
        <dbReference type="ChEBI" id="CHEBI:597326"/>
    </cofactor>
</comment>
<comment type="function">
    <text evidence="9">Involved in the synthesis of meso-diaminopimelate (m-DAP or DL-DAP), required for both lysine and peptidoglycan biosynthesis. Catalyzes the direct conversion of tetrahydrodipicolinate to LL-diaminopimelate.</text>
</comment>
<feature type="binding site" evidence="9">
    <location>
        <begin position="246"/>
        <end position="248"/>
    </location>
    <ligand>
        <name>pyridoxal 5'-phosphate</name>
        <dbReference type="ChEBI" id="CHEBI:597326"/>
    </ligand>
</feature>
<dbReference type="Proteomes" id="UP000007383">
    <property type="component" value="Chromosome"/>
</dbReference>
<dbReference type="SUPFAM" id="SSF53383">
    <property type="entry name" value="PLP-dependent transferases"/>
    <property type="match status" value="1"/>
</dbReference>
<feature type="binding site" evidence="9">
    <location>
        <position position="292"/>
    </location>
    <ligand>
        <name>pyridoxal 5'-phosphate</name>
        <dbReference type="ChEBI" id="CHEBI:597326"/>
    </ligand>
</feature>
<evidence type="ECO:0000256" key="3">
    <source>
        <dbReference type="ARBA" id="ARBA00013138"/>
    </source>
</evidence>
<sequence>MIKINSNYRKLQSSYLFVEIAKRVAAFQEANPATDIIKLGIGDVTRALPPSIVSAFEAGVQEMGQDESFRGYGPEQGYAFLREAIAENDYQSRSAQISADEIFVSDGAKCDTGNILEIFDHDIRIAVPDPVYPVYVDTSVMSGRTGTMQDGRYQGLTYLEGSPENGYVPMPTPDLRADIIFLCFPNNPTGAVATREQLAAWVDHAHKTGAIILFDAAYEAFIRNPDIPHSIYEIPGARDVAIEFRSFSKTAGFTGTRCAFTVVPSSLQGVDAEGNTVPLWELWNRRQSTKFNGVSYPVQKAAAAVYTEAGQREVRAQIDYYLENAAIIRSTLQDAGYSVTGGTDSPYIWTTVAGDSWDFFDRLLNEAGVVCTPGTGFGKAGSGCVRISAFNHREKVEEAMRRIRPVLG</sequence>
<feature type="binding site" evidence="9">
    <location>
        <position position="42"/>
    </location>
    <ligand>
        <name>substrate</name>
    </ligand>
</feature>
<feature type="modified residue" description="N6-(pyridoxal phosphate)lysine" evidence="9">
    <location>
        <position position="249"/>
    </location>
</feature>
<dbReference type="InterPro" id="IPR015421">
    <property type="entry name" value="PyrdxlP-dep_Trfase_major"/>
</dbReference>
<feature type="binding site" evidence="9">
    <location>
        <position position="132"/>
    </location>
    <ligand>
        <name>substrate</name>
    </ligand>
</feature>
<protein>
    <recommendedName>
        <fullName evidence="4 9">LL-diaminopimelate aminotransferase</fullName>
        <shortName evidence="9">DAP-AT</shortName>
        <shortName evidence="9">DAP-aminotransferase</shortName>
        <shortName evidence="9">LL-DAP-aminotransferase</shortName>
        <ecNumber evidence="3 9">2.6.1.83</ecNumber>
    </recommendedName>
</protein>
<dbReference type="Pfam" id="PF00155">
    <property type="entry name" value="Aminotran_1_2"/>
    <property type="match status" value="1"/>
</dbReference>
<feature type="binding site" evidence="9">
    <location>
        <position position="218"/>
    </location>
    <ligand>
        <name>pyridoxal 5'-phosphate</name>
        <dbReference type="ChEBI" id="CHEBI:597326"/>
    </ligand>
</feature>
<comment type="pathway">
    <text evidence="2 9">Amino-acid biosynthesis; L-lysine biosynthesis via DAP pathway; LL-2,6-diaminopimelate from (S)-tetrahydrodipicolinate (aminotransferase route): step 1/1.</text>
</comment>
<dbReference type="InterPro" id="IPR004839">
    <property type="entry name" value="Aminotransferase_I/II_large"/>
</dbReference>
<evidence type="ECO:0000256" key="5">
    <source>
        <dbReference type="ARBA" id="ARBA00022576"/>
    </source>
</evidence>
<feature type="binding site" evidence="9">
    <location>
        <position position="292"/>
    </location>
    <ligand>
        <name>substrate</name>
    </ligand>
</feature>
<organism evidence="11 12">
    <name type="scientific">Spirochaeta africana (strain ATCC 700263 / DSM 8902 / Z-7692)</name>
    <dbReference type="NCBI Taxonomy" id="889378"/>
    <lineage>
        <taxon>Bacteria</taxon>
        <taxon>Pseudomonadati</taxon>
        <taxon>Spirochaetota</taxon>
        <taxon>Spirochaetia</taxon>
        <taxon>Spirochaetales</taxon>
        <taxon>Spirochaetaceae</taxon>
        <taxon>Spirochaeta</taxon>
    </lineage>
</organism>
<evidence type="ECO:0000256" key="9">
    <source>
        <dbReference type="HAMAP-Rule" id="MF_01642"/>
    </source>
</evidence>
<keyword evidence="5 9" id="KW-0032">Aminotransferase</keyword>
<proteinExistence type="inferred from homology"/>
<dbReference type="eggNOG" id="COG0436">
    <property type="taxonomic scope" value="Bacteria"/>
</dbReference>
<feature type="binding site" evidence="9">
    <location>
        <position position="386"/>
    </location>
    <ligand>
        <name>substrate</name>
    </ligand>
</feature>
<accession>H9UJT8</accession>
<keyword evidence="6 9" id="KW-0808">Transferase</keyword>
<dbReference type="InterPro" id="IPR015424">
    <property type="entry name" value="PyrdxlP-dep_Trfase"/>
</dbReference>
<dbReference type="EMBL" id="CP003282">
    <property type="protein sequence ID" value="AFG37781.1"/>
    <property type="molecule type" value="Genomic_DNA"/>
</dbReference>
<feature type="binding site" evidence="9">
    <location>
        <position position="257"/>
    </location>
    <ligand>
        <name>pyridoxal 5'-phosphate</name>
        <dbReference type="ChEBI" id="CHEBI:597326"/>
    </ligand>
</feature>
<dbReference type="HAMAP" id="MF_01642">
    <property type="entry name" value="DapL_aminotrans_1"/>
    <property type="match status" value="1"/>
</dbReference>
<dbReference type="NCBIfam" id="TIGR03542">
    <property type="entry name" value="DAPAT_plant"/>
    <property type="match status" value="1"/>
</dbReference>
<feature type="binding site" evidence="9">
    <location>
        <begin position="108"/>
        <end position="109"/>
    </location>
    <ligand>
        <name>pyridoxal 5'-phosphate</name>
        <dbReference type="ChEBI" id="CHEBI:597326"/>
    </ligand>
</feature>
<dbReference type="GO" id="GO:0033362">
    <property type="term" value="P:lysine biosynthetic process via diaminopimelate, diaminopimelate-aminotransferase pathway"/>
    <property type="evidence" value="ECO:0007669"/>
    <property type="project" value="UniProtKB-UniRule"/>
</dbReference>
<dbReference type="InterPro" id="IPR015422">
    <property type="entry name" value="PyrdxlP-dep_Trfase_small"/>
</dbReference>
<feature type="binding site" evidence="9">
    <location>
        <position position="132"/>
    </location>
    <ligand>
        <name>pyridoxal 5'-phosphate</name>
        <dbReference type="ChEBI" id="CHEBI:597326"/>
    </ligand>
</feature>
<dbReference type="HOGENOM" id="CLU_051433_0_0_12"/>
<feature type="binding site" evidence="9">
    <location>
        <position position="72"/>
    </location>
    <ligand>
        <name>pyridoxal 5'-phosphate</name>
        <dbReference type="ChEBI" id="CHEBI:597326"/>
    </ligand>
</feature>
<dbReference type="EC" id="2.6.1.83" evidence="3 9"/>
<comment type="similarity">
    <text evidence="9">Belongs to the class-I pyridoxal-phosphate-dependent aminotransferase family. LL-diaminopimelate aminotransferase subfamily.</text>
</comment>
<dbReference type="GO" id="GO:0030170">
    <property type="term" value="F:pyridoxal phosphate binding"/>
    <property type="evidence" value="ECO:0007669"/>
    <property type="project" value="UniProtKB-UniRule"/>
</dbReference>
<feature type="binding site" evidence="9">
    <location>
        <position position="187"/>
    </location>
    <ligand>
        <name>substrate</name>
    </ligand>
</feature>
<gene>
    <name evidence="9" type="primary">dapL</name>
    <name evidence="11" type="ordered locus">Spiaf_1724</name>
</gene>
<dbReference type="Gene3D" id="3.40.640.10">
    <property type="entry name" value="Type I PLP-dependent aspartate aminotransferase-like (Major domain)"/>
    <property type="match status" value="1"/>
</dbReference>
<comment type="subunit">
    <text evidence="9">Homodimer.</text>
</comment>
<dbReference type="AlphaFoldDB" id="H9UJT8"/>
<dbReference type="STRING" id="889378.Spiaf_1724"/>
<dbReference type="GO" id="GO:0010285">
    <property type="term" value="F:L,L-diaminopimelate aminotransferase activity"/>
    <property type="evidence" value="ECO:0007669"/>
    <property type="project" value="UniProtKB-UniRule"/>
</dbReference>
<feature type="binding site" evidence="9">
    <location>
        <position position="15"/>
    </location>
    <ligand>
        <name>substrate</name>
    </ligand>
</feature>
<dbReference type="OrthoDB" id="9813612at2"/>
<dbReference type="UniPathway" id="UPA00034">
    <property type="reaction ID" value="UER00466"/>
</dbReference>
<evidence type="ECO:0000256" key="1">
    <source>
        <dbReference type="ARBA" id="ARBA00001933"/>
    </source>
</evidence>
<evidence type="ECO:0000256" key="6">
    <source>
        <dbReference type="ARBA" id="ARBA00022679"/>
    </source>
</evidence>
<feature type="binding site" evidence="9">
    <location>
        <position position="109"/>
    </location>
    <ligand>
        <name>substrate</name>
    </ligand>
</feature>
<dbReference type="CDD" id="cd00609">
    <property type="entry name" value="AAT_like"/>
    <property type="match status" value="1"/>
</dbReference>
<evidence type="ECO:0000256" key="4">
    <source>
        <dbReference type="ARBA" id="ARBA00018052"/>
    </source>
</evidence>
<evidence type="ECO:0000256" key="7">
    <source>
        <dbReference type="ARBA" id="ARBA00022898"/>
    </source>
</evidence>
<feature type="domain" description="Aminotransferase class I/classII large" evidence="10">
    <location>
        <begin position="34"/>
        <end position="403"/>
    </location>
</feature>
<reference evidence="12" key="1">
    <citation type="journal article" date="2013" name="Stand. Genomic Sci.">
        <title>Complete genome sequence of the halophilic bacterium Spirochaeta africana type strain (Z-7692(T)) from the alkaline Lake Magadi in the East African Rift.</title>
        <authorList>
            <person name="Liolos K."/>
            <person name="Abt B."/>
            <person name="Scheuner C."/>
            <person name="Teshima H."/>
            <person name="Held B."/>
            <person name="Lapidus A."/>
            <person name="Nolan M."/>
            <person name="Lucas S."/>
            <person name="Deshpande S."/>
            <person name="Cheng J.F."/>
            <person name="Tapia R."/>
            <person name="Goodwin L.A."/>
            <person name="Pitluck S."/>
            <person name="Pagani I."/>
            <person name="Ivanova N."/>
            <person name="Mavromatis K."/>
            <person name="Mikhailova N."/>
            <person name="Huntemann M."/>
            <person name="Pati A."/>
            <person name="Chen A."/>
            <person name="Palaniappan K."/>
            <person name="Land M."/>
            <person name="Rohde M."/>
            <person name="Tindall B.J."/>
            <person name="Detter J.C."/>
            <person name="Goker M."/>
            <person name="Bristow J."/>
            <person name="Eisen J.A."/>
            <person name="Markowitz V."/>
            <person name="Hugenholtz P."/>
            <person name="Woyke T."/>
            <person name="Klenk H.P."/>
            <person name="Kyrpides N.C."/>
        </authorList>
    </citation>
    <scope>NUCLEOTIDE SEQUENCE</scope>
    <source>
        <strain evidence="12">ATCC 700263 / DSM 8902 / Z-7692</strain>
    </source>
</reference>
<dbReference type="KEGG" id="sfc:Spiaf_1724"/>
<name>H9UJT8_SPIAZ</name>
<feature type="binding site" evidence="9">
    <location>
        <position position="187"/>
    </location>
    <ligand>
        <name>pyridoxal 5'-phosphate</name>
        <dbReference type="ChEBI" id="CHEBI:597326"/>
    </ligand>
</feature>
<evidence type="ECO:0000313" key="12">
    <source>
        <dbReference type="Proteomes" id="UP000007383"/>
    </source>
</evidence>
<evidence type="ECO:0000256" key="2">
    <source>
        <dbReference type="ARBA" id="ARBA00004982"/>
    </source>
</evidence>
<dbReference type="PANTHER" id="PTHR43144">
    <property type="entry name" value="AMINOTRANSFERASE"/>
    <property type="match status" value="1"/>
</dbReference>
<dbReference type="FunFam" id="3.40.640.10:FF:000099">
    <property type="entry name" value="LL-diaminopimelate aminotransferase, chloroplastic"/>
    <property type="match status" value="1"/>
</dbReference>
<evidence type="ECO:0000259" key="10">
    <source>
        <dbReference type="Pfam" id="PF00155"/>
    </source>
</evidence>